<dbReference type="RefSeq" id="WP_245878582.1">
    <property type="nucleotide sequence ID" value="NZ_FZOD01000029.1"/>
</dbReference>
<evidence type="ECO:0000259" key="13">
    <source>
        <dbReference type="PROSITE" id="PS50885"/>
    </source>
</evidence>
<accession>A0A239KY67</accession>
<reference evidence="14 15" key="1">
    <citation type="submission" date="2017-06" db="EMBL/GenBank/DDBJ databases">
        <authorList>
            <person name="Kim H.J."/>
            <person name="Triplett B.A."/>
        </authorList>
    </citation>
    <scope>NUCLEOTIDE SEQUENCE [LARGE SCALE GENOMIC DNA]</scope>
    <source>
        <strain evidence="14 15">CGMCC 4.2132</strain>
    </source>
</reference>
<dbReference type="SUPFAM" id="SSF55874">
    <property type="entry name" value="ATPase domain of HSP90 chaperone/DNA topoisomerase II/histidine kinase"/>
    <property type="match status" value="1"/>
</dbReference>
<keyword evidence="9" id="KW-0902">Two-component regulatory system</keyword>
<dbReference type="PROSITE" id="PS50885">
    <property type="entry name" value="HAMP"/>
    <property type="match status" value="1"/>
</dbReference>
<dbReference type="AlphaFoldDB" id="A0A239KY67"/>
<organism evidence="14 15">
    <name type="scientific">Streptosporangium subroseum</name>
    <dbReference type="NCBI Taxonomy" id="106412"/>
    <lineage>
        <taxon>Bacteria</taxon>
        <taxon>Bacillati</taxon>
        <taxon>Actinomycetota</taxon>
        <taxon>Actinomycetes</taxon>
        <taxon>Streptosporangiales</taxon>
        <taxon>Streptosporangiaceae</taxon>
        <taxon>Streptosporangium</taxon>
    </lineage>
</organism>
<evidence type="ECO:0000256" key="9">
    <source>
        <dbReference type="ARBA" id="ARBA00023012"/>
    </source>
</evidence>
<evidence type="ECO:0000256" key="11">
    <source>
        <dbReference type="SAM" id="Phobius"/>
    </source>
</evidence>
<dbReference type="PANTHER" id="PTHR45436:SF5">
    <property type="entry name" value="SENSOR HISTIDINE KINASE TRCS"/>
    <property type="match status" value="1"/>
</dbReference>
<dbReference type="InterPro" id="IPR003594">
    <property type="entry name" value="HATPase_dom"/>
</dbReference>
<keyword evidence="15" id="KW-1185">Reference proteome</keyword>
<dbReference type="SUPFAM" id="SSF47384">
    <property type="entry name" value="Homodimeric domain of signal transducing histidine kinase"/>
    <property type="match status" value="1"/>
</dbReference>
<keyword evidence="10 11" id="KW-0472">Membrane</keyword>
<dbReference type="Pfam" id="PF00672">
    <property type="entry name" value="HAMP"/>
    <property type="match status" value="1"/>
</dbReference>
<dbReference type="PROSITE" id="PS50109">
    <property type="entry name" value="HIS_KIN"/>
    <property type="match status" value="1"/>
</dbReference>
<keyword evidence="6 11" id="KW-0812">Transmembrane</keyword>
<dbReference type="InterPro" id="IPR003660">
    <property type="entry name" value="HAMP_dom"/>
</dbReference>
<dbReference type="Gene3D" id="6.10.340.10">
    <property type="match status" value="1"/>
</dbReference>
<evidence type="ECO:0000256" key="7">
    <source>
        <dbReference type="ARBA" id="ARBA00022777"/>
    </source>
</evidence>
<dbReference type="SUPFAM" id="SSF158472">
    <property type="entry name" value="HAMP domain-like"/>
    <property type="match status" value="1"/>
</dbReference>
<keyword evidence="8 11" id="KW-1133">Transmembrane helix</keyword>
<dbReference type="InterPro" id="IPR036097">
    <property type="entry name" value="HisK_dim/P_sf"/>
</dbReference>
<dbReference type="InterPro" id="IPR005467">
    <property type="entry name" value="His_kinase_dom"/>
</dbReference>
<keyword evidence="5" id="KW-0808">Transferase</keyword>
<dbReference type="CDD" id="cd06225">
    <property type="entry name" value="HAMP"/>
    <property type="match status" value="1"/>
</dbReference>
<dbReference type="CDD" id="cd00082">
    <property type="entry name" value="HisKA"/>
    <property type="match status" value="1"/>
</dbReference>
<dbReference type="Pfam" id="PF02518">
    <property type="entry name" value="HATPase_c"/>
    <property type="match status" value="1"/>
</dbReference>
<dbReference type="InterPro" id="IPR050428">
    <property type="entry name" value="TCS_sensor_his_kinase"/>
</dbReference>
<keyword evidence="4" id="KW-0597">Phosphoprotein</keyword>
<dbReference type="GO" id="GO:0005886">
    <property type="term" value="C:plasma membrane"/>
    <property type="evidence" value="ECO:0007669"/>
    <property type="project" value="UniProtKB-SubCell"/>
</dbReference>
<evidence type="ECO:0000256" key="5">
    <source>
        <dbReference type="ARBA" id="ARBA00022679"/>
    </source>
</evidence>
<evidence type="ECO:0000256" key="10">
    <source>
        <dbReference type="ARBA" id="ARBA00023136"/>
    </source>
</evidence>
<dbReference type="Proteomes" id="UP000198282">
    <property type="component" value="Unassembled WGS sequence"/>
</dbReference>
<dbReference type="Gene3D" id="3.30.565.10">
    <property type="entry name" value="Histidine kinase-like ATPase, C-terminal domain"/>
    <property type="match status" value="1"/>
</dbReference>
<dbReference type="SMART" id="SM00387">
    <property type="entry name" value="HATPase_c"/>
    <property type="match status" value="1"/>
</dbReference>
<feature type="domain" description="Histidine kinase" evidence="12">
    <location>
        <begin position="240"/>
        <end position="455"/>
    </location>
</feature>
<feature type="transmembrane region" description="Helical" evidence="11">
    <location>
        <begin position="12"/>
        <end position="36"/>
    </location>
</feature>
<dbReference type="EC" id="2.7.13.3" evidence="3"/>
<dbReference type="SMART" id="SM00388">
    <property type="entry name" value="HisKA"/>
    <property type="match status" value="1"/>
</dbReference>
<evidence type="ECO:0000256" key="4">
    <source>
        <dbReference type="ARBA" id="ARBA00022553"/>
    </source>
</evidence>
<dbReference type="Gene3D" id="1.10.287.130">
    <property type="match status" value="1"/>
</dbReference>
<dbReference type="CDD" id="cd00075">
    <property type="entry name" value="HATPase"/>
    <property type="match status" value="1"/>
</dbReference>
<dbReference type="EMBL" id="FZOD01000029">
    <property type="protein sequence ID" value="SNT23151.1"/>
    <property type="molecule type" value="Genomic_DNA"/>
</dbReference>
<dbReference type="SMART" id="SM00304">
    <property type="entry name" value="HAMP"/>
    <property type="match status" value="1"/>
</dbReference>
<name>A0A239KY67_9ACTN</name>
<protein>
    <recommendedName>
        <fullName evidence="3">histidine kinase</fullName>
        <ecNumber evidence="3">2.7.13.3</ecNumber>
    </recommendedName>
</protein>
<evidence type="ECO:0000313" key="15">
    <source>
        <dbReference type="Proteomes" id="UP000198282"/>
    </source>
</evidence>
<evidence type="ECO:0000259" key="12">
    <source>
        <dbReference type="PROSITE" id="PS50109"/>
    </source>
</evidence>
<feature type="domain" description="HAMP" evidence="13">
    <location>
        <begin position="179"/>
        <end position="232"/>
    </location>
</feature>
<dbReference type="InterPro" id="IPR036890">
    <property type="entry name" value="HATPase_C_sf"/>
</dbReference>
<dbReference type="InterPro" id="IPR004358">
    <property type="entry name" value="Sig_transdc_His_kin-like_C"/>
</dbReference>
<comment type="catalytic activity">
    <reaction evidence="1">
        <text>ATP + protein L-histidine = ADP + protein N-phospho-L-histidine.</text>
        <dbReference type="EC" id="2.7.13.3"/>
    </reaction>
</comment>
<gene>
    <name evidence="14" type="ORF">SAMN05216276_102995</name>
</gene>
<sequence length="473" mass="50976">MNERRRISITTRITLFTGVVAALLCALMATVLMVAIHRFATASLTEEIVADGGRIAIQVERGRVDYPLARRQSRRLQIVDTKGQVIASTQILQGKPPMATFTPGDKSLATSIVCGGVFPAHECNIVAAQRAHRPDGEWIVYSASPVIPWWIDPRLAAVVGGAALLSAAAVTYLGRRISAASLRPVNAIRAELDEINATSLGRRVPVPPSDDEIHDLAVSVNHTLGRLQAAVEQQRQFASDASHDLRSPIAAMRAEVEDALLAPRETSVTKLGHTILGSLERLQAIVQDLLIIARLDAGSPGAREPIDLAELATAECQTRHHMRKRCECPLKPGVVVIGDRLRLGRLLTNLLDNAERHADSMITITVRRAPGDGQRFPHGMAVLEVVDDGQGIDPDKRELVFQRFARLDAARNRDAGGTGLGLPIARQIAETSGGSLQIEDSPRGARFVLRLPLRAPDPVSAPALQPDGADGSR</sequence>
<evidence type="ECO:0000256" key="3">
    <source>
        <dbReference type="ARBA" id="ARBA00012438"/>
    </source>
</evidence>
<keyword evidence="7 14" id="KW-0418">Kinase</keyword>
<dbReference type="Pfam" id="PF00512">
    <property type="entry name" value="HisKA"/>
    <property type="match status" value="1"/>
</dbReference>
<dbReference type="PRINTS" id="PR00344">
    <property type="entry name" value="BCTRLSENSOR"/>
</dbReference>
<comment type="subcellular location">
    <subcellularLocation>
        <location evidence="2">Cell membrane</location>
    </subcellularLocation>
</comment>
<dbReference type="PANTHER" id="PTHR45436">
    <property type="entry name" value="SENSOR HISTIDINE KINASE YKOH"/>
    <property type="match status" value="1"/>
</dbReference>
<evidence type="ECO:0000256" key="1">
    <source>
        <dbReference type="ARBA" id="ARBA00000085"/>
    </source>
</evidence>
<evidence type="ECO:0000256" key="2">
    <source>
        <dbReference type="ARBA" id="ARBA00004236"/>
    </source>
</evidence>
<dbReference type="GO" id="GO:0000155">
    <property type="term" value="F:phosphorelay sensor kinase activity"/>
    <property type="evidence" value="ECO:0007669"/>
    <property type="project" value="InterPro"/>
</dbReference>
<evidence type="ECO:0000313" key="14">
    <source>
        <dbReference type="EMBL" id="SNT23151.1"/>
    </source>
</evidence>
<evidence type="ECO:0000256" key="6">
    <source>
        <dbReference type="ARBA" id="ARBA00022692"/>
    </source>
</evidence>
<proteinExistence type="predicted"/>
<dbReference type="InterPro" id="IPR003661">
    <property type="entry name" value="HisK_dim/P_dom"/>
</dbReference>
<evidence type="ECO:0000256" key="8">
    <source>
        <dbReference type="ARBA" id="ARBA00022989"/>
    </source>
</evidence>